<evidence type="ECO:0000313" key="2">
    <source>
        <dbReference type="Proteomes" id="UP000887013"/>
    </source>
</evidence>
<reference evidence="1" key="1">
    <citation type="submission" date="2020-08" db="EMBL/GenBank/DDBJ databases">
        <title>Multicomponent nature underlies the extraordinary mechanical properties of spider dragline silk.</title>
        <authorList>
            <person name="Kono N."/>
            <person name="Nakamura H."/>
            <person name="Mori M."/>
            <person name="Yoshida Y."/>
            <person name="Ohtoshi R."/>
            <person name="Malay A.D."/>
            <person name="Moran D.A.P."/>
            <person name="Tomita M."/>
            <person name="Numata K."/>
            <person name="Arakawa K."/>
        </authorList>
    </citation>
    <scope>NUCLEOTIDE SEQUENCE</scope>
</reference>
<dbReference type="AlphaFoldDB" id="A0A8X6PEH9"/>
<accession>A0A8X6PEH9</accession>
<sequence>MKQSIGSQAKLPFEEVRPCVTCTRFGSEFQTNYGRFASCSEPKRFLRVDGFCKTIGLVEAAVKSMKFHEKSYRDSDPFSKKREFSHKFGSEAVLNSRPCCF</sequence>
<organism evidence="1 2">
    <name type="scientific">Nephila pilipes</name>
    <name type="common">Giant wood spider</name>
    <name type="synonym">Nephila maculata</name>
    <dbReference type="NCBI Taxonomy" id="299642"/>
    <lineage>
        <taxon>Eukaryota</taxon>
        <taxon>Metazoa</taxon>
        <taxon>Ecdysozoa</taxon>
        <taxon>Arthropoda</taxon>
        <taxon>Chelicerata</taxon>
        <taxon>Arachnida</taxon>
        <taxon>Araneae</taxon>
        <taxon>Araneomorphae</taxon>
        <taxon>Entelegynae</taxon>
        <taxon>Araneoidea</taxon>
        <taxon>Nephilidae</taxon>
        <taxon>Nephila</taxon>
    </lineage>
</organism>
<gene>
    <name evidence="1" type="ORF">NPIL_47681</name>
</gene>
<name>A0A8X6PEH9_NEPPI</name>
<keyword evidence="2" id="KW-1185">Reference proteome</keyword>
<protein>
    <submittedName>
        <fullName evidence="1">Uncharacterized protein</fullName>
    </submittedName>
</protein>
<proteinExistence type="predicted"/>
<dbReference type="EMBL" id="BMAW01114216">
    <property type="protein sequence ID" value="GFT60777.1"/>
    <property type="molecule type" value="Genomic_DNA"/>
</dbReference>
<evidence type="ECO:0000313" key="1">
    <source>
        <dbReference type="EMBL" id="GFT60777.1"/>
    </source>
</evidence>
<comment type="caution">
    <text evidence="1">The sequence shown here is derived from an EMBL/GenBank/DDBJ whole genome shotgun (WGS) entry which is preliminary data.</text>
</comment>
<dbReference type="Proteomes" id="UP000887013">
    <property type="component" value="Unassembled WGS sequence"/>
</dbReference>